<dbReference type="EMBL" id="MCFK01010728">
    <property type="protein sequence ID" value="RKF53253.1"/>
    <property type="molecule type" value="Genomic_DNA"/>
</dbReference>
<dbReference type="Pfam" id="PF01593">
    <property type="entry name" value="Amino_oxidase"/>
    <property type="match status" value="2"/>
</dbReference>
<sequence>MDYSSPYPILQASHLSKQHPHVMGYKTPSMISLLDSHISRHDGLSLMGLQEFESHISMFENSNLSRNFSTPDRFSSSTLEEILDNTEQMTESLSQRQTPTAQYVPPAEDANRGPSQIRLRCRSQPLSDDASKIWPELHGDSMTSYSNLDIDEDFSVLSSMSSKITSPADLETNSSLKKKSVSLRENQRKKYKIKPKSSIPIDIAPSEYARQCIAAAESSRINPYSLHKEEYEMLRDHLTHQQVTTYLNIRNGILRLWIRNPSIGVVLNEAVGCAKDSRWFDVASLCHEWLVRRGYINFGCLEHSFDGLQGKKYSLKRKRRIVVVIGAGMSGLGCARQLEGLFLQFEDRFHEMGEDPPQVVIVEGRDRIGGRVYSRAMITKPKFPTLDFGSRYTAEMGGMIITGFDRGNPLNVIVRSQLALHYHALKPDTPIYDSCGETVDFNRDQLAEKLFNYILDRVSEYKFKIPVSTTVDGDKVLLDAGREPNTEGSKTIRDIENSKMEPSCPKVKELLSLGQKDTDLLIGINKGLHSESNSGAVHTAAFKAKEIGWALKPGVSLDDDLDLEGAVSSKDATLGSVIDEAIRQYTRIIDFKPLDLRLINWHVANLEYSNAITCNRLSLGGWDLDAGNEWEGKHTMVTGGYQQVPRGLFKCPQPLTIRKNSKVRRIVYDDRPFDSNNLKSRIECQDGVIEADCIVSTIPLGVLKQQNIQFEPDLPEWKKGAIQRIGYGVLNKIILVYNEVFWDPDRDIFGALRSPQNRYSLDQKDYFSQRGRFFQWFNVSNTTGLPTLLALMAGEAAFSTEKSTDEELLDEAKMVLQTVFGLNVPTPVEAVVTRWGHDEYSQGSYSYTGPNFRPNDYEVMAQPVGNLFFAGEHTCGTHPATVHGAYISGLRAASEVLDFMIGGIQIPVPLVLPRDITNKRKSGAIKTTTDTKKTRLETYEVEIWNAIHEKFGDRPWRPPNNYINPYRLYSKDKWEEAKRMCEEGRRPNKGKTNPNEVKKMVAKLWKDATEEEKSPYNKQAEAEKRAAAAAMIEYNTKVEQWDKDALAFREKYEKDHPSLPSSDEINNSLPWDRRAKRVVTGYAEDTDSELEYF</sequence>
<reference evidence="7 8" key="1">
    <citation type="journal article" date="2018" name="BMC Genomics">
        <title>Comparative genome analyses reveal sequence features reflecting distinct modes of host-adaptation between dicot and monocot powdery mildew.</title>
        <authorList>
            <person name="Wu Y."/>
            <person name="Ma X."/>
            <person name="Pan Z."/>
            <person name="Kale S.D."/>
            <person name="Song Y."/>
            <person name="King H."/>
            <person name="Zhang Q."/>
            <person name="Presley C."/>
            <person name="Deng X."/>
            <person name="Wei C.I."/>
            <person name="Xiao S."/>
        </authorList>
    </citation>
    <scope>NUCLEOTIDE SEQUENCE [LARGE SCALE GENOMIC DNA]</scope>
    <source>
        <strain evidence="7">UMSG2</strain>
    </source>
</reference>
<dbReference type="GO" id="GO:0016491">
    <property type="term" value="F:oxidoreductase activity"/>
    <property type="evidence" value="ECO:0007669"/>
    <property type="project" value="UniProtKB-KW"/>
</dbReference>
<dbReference type="GO" id="GO:0008168">
    <property type="term" value="F:methyltransferase activity"/>
    <property type="evidence" value="ECO:0007669"/>
    <property type="project" value="UniProtKB-KW"/>
</dbReference>
<dbReference type="InterPro" id="IPR036188">
    <property type="entry name" value="FAD/NAD-bd_sf"/>
</dbReference>
<keyword evidence="2" id="KW-0560">Oxidoreductase</keyword>
<dbReference type="Gene3D" id="1.10.30.10">
    <property type="entry name" value="High mobility group box domain"/>
    <property type="match status" value="1"/>
</dbReference>
<keyword evidence="7" id="KW-0489">Methyltransferase</keyword>
<evidence type="ECO:0000259" key="5">
    <source>
        <dbReference type="PROSITE" id="PS50118"/>
    </source>
</evidence>
<dbReference type="GO" id="GO:0050660">
    <property type="term" value="F:flavin adenine dinucleotide binding"/>
    <property type="evidence" value="ECO:0007669"/>
    <property type="project" value="TreeGrafter"/>
</dbReference>
<dbReference type="SUPFAM" id="SSF47095">
    <property type="entry name" value="HMG-box"/>
    <property type="match status" value="1"/>
</dbReference>
<dbReference type="Gene3D" id="1.10.10.10">
    <property type="entry name" value="Winged helix-like DNA-binding domain superfamily/Winged helix DNA-binding domain"/>
    <property type="match status" value="1"/>
</dbReference>
<dbReference type="GO" id="GO:0010468">
    <property type="term" value="P:regulation of gene expression"/>
    <property type="evidence" value="ECO:0007669"/>
    <property type="project" value="UniProtKB-ARBA"/>
</dbReference>
<dbReference type="Pfam" id="PF00505">
    <property type="entry name" value="HMG_box"/>
    <property type="match status" value="1"/>
</dbReference>
<dbReference type="InterPro" id="IPR036388">
    <property type="entry name" value="WH-like_DNA-bd_sf"/>
</dbReference>
<accession>A0A420H779</accession>
<dbReference type="PROSITE" id="PS50934">
    <property type="entry name" value="SWIRM"/>
    <property type="match status" value="1"/>
</dbReference>
<dbReference type="InterPro" id="IPR007526">
    <property type="entry name" value="SWIRM"/>
</dbReference>
<keyword evidence="8" id="KW-1185">Reference proteome</keyword>
<dbReference type="STRING" id="212602.A0A420H779"/>
<dbReference type="GO" id="GO:0003677">
    <property type="term" value="F:DNA binding"/>
    <property type="evidence" value="ECO:0007669"/>
    <property type="project" value="UniProtKB-UniRule"/>
</dbReference>
<dbReference type="GO" id="GO:0003682">
    <property type="term" value="F:chromatin binding"/>
    <property type="evidence" value="ECO:0007669"/>
    <property type="project" value="TreeGrafter"/>
</dbReference>
<dbReference type="PANTHER" id="PTHR10742:SF386">
    <property type="entry name" value="LYSINE-SPECIFIC HISTONE DEMETHYLASE 1A"/>
    <property type="match status" value="1"/>
</dbReference>
<dbReference type="Pfam" id="PF04433">
    <property type="entry name" value="SWIRM"/>
    <property type="match status" value="1"/>
</dbReference>
<dbReference type="GO" id="GO:0006338">
    <property type="term" value="P:chromatin remodeling"/>
    <property type="evidence" value="ECO:0007669"/>
    <property type="project" value="TreeGrafter"/>
</dbReference>
<dbReference type="GO" id="GO:0005634">
    <property type="term" value="C:nucleus"/>
    <property type="evidence" value="ECO:0007669"/>
    <property type="project" value="UniProtKB-UniRule"/>
</dbReference>
<keyword evidence="7" id="KW-0808">Transferase</keyword>
<name>A0A420H779_9PEZI</name>
<dbReference type="PANTHER" id="PTHR10742">
    <property type="entry name" value="FLAVIN MONOAMINE OXIDASE"/>
    <property type="match status" value="1"/>
</dbReference>
<feature type="domain" description="HMG box" evidence="5">
    <location>
        <begin position="959"/>
        <end position="1035"/>
    </location>
</feature>
<feature type="DNA-binding region" description="HMG box" evidence="3">
    <location>
        <begin position="959"/>
        <end position="1035"/>
    </location>
</feature>
<feature type="domain" description="SWIRM" evidence="6">
    <location>
        <begin position="212"/>
        <end position="307"/>
    </location>
</feature>
<proteinExistence type="inferred from homology"/>
<dbReference type="InterPro" id="IPR009057">
    <property type="entry name" value="Homeodomain-like_sf"/>
</dbReference>
<dbReference type="SUPFAM" id="SSF51905">
    <property type="entry name" value="FAD/NAD(P)-binding domain"/>
    <property type="match status" value="1"/>
</dbReference>
<evidence type="ECO:0000313" key="8">
    <source>
        <dbReference type="Proteomes" id="UP000286134"/>
    </source>
</evidence>
<evidence type="ECO:0000313" key="7">
    <source>
        <dbReference type="EMBL" id="RKF53253.1"/>
    </source>
</evidence>
<dbReference type="GO" id="GO:0032259">
    <property type="term" value="P:methylation"/>
    <property type="evidence" value="ECO:0007669"/>
    <property type="project" value="UniProtKB-KW"/>
</dbReference>
<dbReference type="AlphaFoldDB" id="A0A420H779"/>
<dbReference type="SUPFAM" id="SSF46689">
    <property type="entry name" value="Homeodomain-like"/>
    <property type="match status" value="1"/>
</dbReference>
<dbReference type="InterPro" id="IPR050281">
    <property type="entry name" value="Flavin_monoamine_oxidase"/>
</dbReference>
<dbReference type="Proteomes" id="UP000286134">
    <property type="component" value="Unassembled WGS sequence"/>
</dbReference>
<dbReference type="OrthoDB" id="9982100at2759"/>
<protein>
    <submittedName>
        <fullName evidence="7">Lysine-specific histone demethylase 1A</fullName>
    </submittedName>
</protein>
<dbReference type="PROSITE" id="PS50118">
    <property type="entry name" value="HMG_BOX_2"/>
    <property type="match status" value="1"/>
</dbReference>
<evidence type="ECO:0000256" key="4">
    <source>
        <dbReference type="SAM" id="MobiDB-lite"/>
    </source>
</evidence>
<dbReference type="InterPro" id="IPR009071">
    <property type="entry name" value="HMG_box_dom"/>
</dbReference>
<dbReference type="Gene3D" id="3.50.50.60">
    <property type="entry name" value="FAD/NAD(P)-binding domain"/>
    <property type="match status" value="2"/>
</dbReference>
<dbReference type="SUPFAM" id="SSF54373">
    <property type="entry name" value="FAD-linked reductases, C-terminal domain"/>
    <property type="match status" value="1"/>
</dbReference>
<evidence type="ECO:0000256" key="2">
    <source>
        <dbReference type="ARBA" id="ARBA00023002"/>
    </source>
</evidence>
<evidence type="ECO:0000256" key="3">
    <source>
        <dbReference type="PROSITE-ProRule" id="PRU00267"/>
    </source>
</evidence>
<comment type="similarity">
    <text evidence="1">Belongs to the flavin monoamine oxidase family.</text>
</comment>
<dbReference type="FunFam" id="3.50.50.60:FF:000249">
    <property type="entry name" value="Lysine-specific histone demethylase Aof2"/>
    <property type="match status" value="1"/>
</dbReference>
<evidence type="ECO:0000256" key="1">
    <source>
        <dbReference type="ARBA" id="ARBA00005995"/>
    </source>
</evidence>
<dbReference type="InterPro" id="IPR002937">
    <property type="entry name" value="Amino_oxidase"/>
</dbReference>
<keyword evidence="3" id="KW-0539">Nucleus</keyword>
<keyword evidence="3" id="KW-0238">DNA-binding</keyword>
<evidence type="ECO:0000259" key="6">
    <source>
        <dbReference type="PROSITE" id="PS50934"/>
    </source>
</evidence>
<dbReference type="Gene3D" id="3.90.660.10">
    <property type="match status" value="1"/>
</dbReference>
<gene>
    <name evidence="7" type="ORF">OnM2_107010</name>
</gene>
<comment type="caution">
    <text evidence="7">The sequence shown here is derived from an EMBL/GenBank/DDBJ whole genome shotgun (WGS) entry which is preliminary data.</text>
</comment>
<dbReference type="FunFam" id="1.10.10.10:FF:000064">
    <property type="entry name" value="Lysine-specific histone demethylase 1A"/>
    <property type="match status" value="1"/>
</dbReference>
<organism evidence="7 8">
    <name type="scientific">Erysiphe neolycopersici</name>
    <dbReference type="NCBI Taxonomy" id="212602"/>
    <lineage>
        <taxon>Eukaryota</taxon>
        <taxon>Fungi</taxon>
        <taxon>Dikarya</taxon>
        <taxon>Ascomycota</taxon>
        <taxon>Pezizomycotina</taxon>
        <taxon>Leotiomycetes</taxon>
        <taxon>Erysiphales</taxon>
        <taxon>Erysiphaceae</taxon>
        <taxon>Erysiphe</taxon>
    </lineage>
</organism>
<dbReference type="InterPro" id="IPR036910">
    <property type="entry name" value="HMG_box_dom_sf"/>
</dbReference>
<feature type="region of interest" description="Disordered" evidence="4">
    <location>
        <begin position="93"/>
        <end position="115"/>
    </location>
</feature>